<reference evidence="2 3" key="1">
    <citation type="submission" date="2023-02" db="EMBL/GenBank/DDBJ databases">
        <title>LHISI_Scaffold_Assembly.</title>
        <authorList>
            <person name="Stuart O.P."/>
            <person name="Cleave R."/>
            <person name="Magrath M.J.L."/>
            <person name="Mikheyev A.S."/>
        </authorList>
    </citation>
    <scope>NUCLEOTIDE SEQUENCE [LARGE SCALE GENOMIC DNA]</scope>
    <source>
        <strain evidence="2">Daus_M_001</strain>
        <tissue evidence="2">Leg muscle</tissue>
    </source>
</reference>
<organism evidence="2 3">
    <name type="scientific">Dryococelus australis</name>
    <dbReference type="NCBI Taxonomy" id="614101"/>
    <lineage>
        <taxon>Eukaryota</taxon>
        <taxon>Metazoa</taxon>
        <taxon>Ecdysozoa</taxon>
        <taxon>Arthropoda</taxon>
        <taxon>Hexapoda</taxon>
        <taxon>Insecta</taxon>
        <taxon>Pterygota</taxon>
        <taxon>Neoptera</taxon>
        <taxon>Polyneoptera</taxon>
        <taxon>Phasmatodea</taxon>
        <taxon>Verophasmatodea</taxon>
        <taxon>Anareolatae</taxon>
        <taxon>Phasmatidae</taxon>
        <taxon>Eurycanthinae</taxon>
        <taxon>Dryococelus</taxon>
    </lineage>
</organism>
<evidence type="ECO:0000256" key="1">
    <source>
        <dbReference type="SAM" id="MobiDB-lite"/>
    </source>
</evidence>
<feature type="compositionally biased region" description="Basic and acidic residues" evidence="1">
    <location>
        <begin position="220"/>
        <end position="241"/>
    </location>
</feature>
<comment type="caution">
    <text evidence="2">The sequence shown here is derived from an EMBL/GenBank/DDBJ whole genome shotgun (WGS) entry which is preliminary data.</text>
</comment>
<dbReference type="EMBL" id="JARBHB010000009">
    <property type="protein sequence ID" value="KAJ8875402.1"/>
    <property type="molecule type" value="Genomic_DNA"/>
</dbReference>
<gene>
    <name evidence="2" type="ORF">PR048_023297</name>
</gene>
<feature type="region of interest" description="Disordered" evidence="1">
    <location>
        <begin position="498"/>
        <end position="517"/>
    </location>
</feature>
<protein>
    <submittedName>
        <fullName evidence="2">Uncharacterized protein</fullName>
    </submittedName>
</protein>
<sequence length="632" mass="69382">MTRNETIRRSSAGMQGRGKREYPEKTRWQAAPCSTIPTCEDPGVNPPGIEPRSQWWEASALATAPPLPLLRACCTNEPVYSEHVDELHPKQKIPVDTRETRAERIKPESQELGTVADMPTESQHAIVFDTRKRFPAALIITTRSDCIGRSSCLGVHICGRAVKAQGRRVWRPQGSGNSPPVGGFAPLRQKFPFAVGEVNSSRVCGIKTSAALNRSITRGEATRCESDPTTGHRERMHTEPTTHREKIRWFIRFFQDHLLSPTTVFLNEGTDRGGAVATHCTRIREDPGSIPGPAMVLRNHFGQMLGWVRNKPHGRFLPIPSPMPLPCATCTVSNDLAVDETPAGGGNTAIPRALQVAEKTGEDVIGTCLEVSLAVGVSVCTCSWLWKHVTIFAGGASRNAPRLTEQPTRMQGKASSEAVSATLSGTSPAITCLTLARRFLPPSGGWATERASPCDVSTALELDWTKICFRFEDVLHTFGVDNRLERLMRVIDVSMEKPRNERAGETGDPRENPPTNAIIRHDSHVRKSGVIRPGIGPGSPWWEVVWDGFYSCDRVRIEGSTIVACPNVGALRTRRTATFDEDIIRRTTLYLHMCHRDSKCGRSGSVGRAIPSGALVAQWIERLQVGPQLLSG</sequence>
<feature type="region of interest" description="Disordered" evidence="1">
    <location>
        <begin position="1"/>
        <end position="29"/>
    </location>
</feature>
<dbReference type="Proteomes" id="UP001159363">
    <property type="component" value="Chromosome 8"/>
</dbReference>
<feature type="compositionally biased region" description="Basic and acidic residues" evidence="1">
    <location>
        <begin position="498"/>
        <end position="511"/>
    </location>
</feature>
<name>A0ABQ9GTP3_9NEOP</name>
<feature type="compositionally biased region" description="Basic and acidic residues" evidence="1">
    <location>
        <begin position="18"/>
        <end position="27"/>
    </location>
</feature>
<keyword evidence="3" id="KW-1185">Reference proteome</keyword>
<accession>A0ABQ9GTP3</accession>
<proteinExistence type="predicted"/>
<feature type="region of interest" description="Disordered" evidence="1">
    <location>
        <begin position="219"/>
        <end position="241"/>
    </location>
</feature>
<evidence type="ECO:0000313" key="2">
    <source>
        <dbReference type="EMBL" id="KAJ8875402.1"/>
    </source>
</evidence>
<evidence type="ECO:0000313" key="3">
    <source>
        <dbReference type="Proteomes" id="UP001159363"/>
    </source>
</evidence>